<dbReference type="KEGG" id="bsed:DN745_14080"/>
<dbReference type="Pfam" id="PF05708">
    <property type="entry name" value="Peptidase_C92"/>
    <property type="match status" value="1"/>
</dbReference>
<sequence length="542" mass="61459">MGILRDKLKFGSLLDRKRLGVLMILLVAFGLRMACTPRPNNRHLAQAATQDLSAFDEDAGRIARADAGLADLLEYGRQNPQMLASGHTPGEPLKVRAADRKHLRQSYAALLDHLKGLEGLKSQWQQVAFDARSIHGPTHARAYLLSYAAWLVQYRRGLEWVELTVPNKALETMLDEAVPSQGIERGSFARLKRNIIHMRSVGQYWAGYQYIQTLRGPLEEAGCFEDAVCMEVMGQIEENHQAARVLLTRRGVLSFGYNAWDIVRDTGFDAWFPVQTRAARWMGDTRLARQSRHLIAPEQIREMGRHLEPGDILVARSNWYLSNAGLPGFWPHSELFVGTAEELEALAEDEQVARYYRDNTDYDGLIDALRERFPAAWAAYNEPDAAGEVRAVIESRSEGVIFTSLQDALGSDYAAAMRPRASTVARARAIEVAFSHWGKPYDFNFDFLTDQELVCTELVYHAWQPTQTREGVDFDLVDVMGRTTLPVNIIVEQFDREYDNPDRSLDFVYFLDGQETGGPARVRDVAAFRQSWKRPKWGFMQD</sequence>
<organism evidence="1 2">
    <name type="scientific">Bradymonas sediminis</name>
    <dbReference type="NCBI Taxonomy" id="1548548"/>
    <lineage>
        <taxon>Bacteria</taxon>
        <taxon>Deltaproteobacteria</taxon>
        <taxon>Bradymonadales</taxon>
        <taxon>Bradymonadaceae</taxon>
        <taxon>Bradymonas</taxon>
    </lineage>
</organism>
<dbReference type="OrthoDB" id="195541at2"/>
<proteinExistence type="predicted"/>
<protein>
    <submittedName>
        <fullName evidence="1">Protein tyrosine phosphatase</fullName>
    </submittedName>
</protein>
<gene>
    <name evidence="1" type="ORF">DN745_14080</name>
</gene>
<dbReference type="AlphaFoldDB" id="A0A2Z4FNN1"/>
<dbReference type="SUPFAM" id="SSF54001">
    <property type="entry name" value="Cysteine proteinases"/>
    <property type="match status" value="1"/>
</dbReference>
<keyword evidence="2" id="KW-1185">Reference proteome</keyword>
<name>A0A2Z4FNN1_9DELT</name>
<dbReference type="RefSeq" id="WP_111335821.1">
    <property type="nucleotide sequence ID" value="NZ_CP030032.1"/>
</dbReference>
<dbReference type="InterPro" id="IPR024453">
    <property type="entry name" value="Peptidase_C92"/>
</dbReference>
<evidence type="ECO:0000313" key="1">
    <source>
        <dbReference type="EMBL" id="AWV90395.1"/>
    </source>
</evidence>
<dbReference type="Proteomes" id="UP000249799">
    <property type="component" value="Chromosome"/>
</dbReference>
<dbReference type="Gene3D" id="3.90.1720.10">
    <property type="entry name" value="endopeptidase domain like (from Nostoc punctiforme)"/>
    <property type="match status" value="1"/>
</dbReference>
<dbReference type="InterPro" id="IPR038765">
    <property type="entry name" value="Papain-like_cys_pep_sf"/>
</dbReference>
<accession>A0A2Z4FNN1</accession>
<dbReference type="EMBL" id="CP030032">
    <property type="protein sequence ID" value="AWV90395.1"/>
    <property type="molecule type" value="Genomic_DNA"/>
</dbReference>
<evidence type="ECO:0000313" key="2">
    <source>
        <dbReference type="Proteomes" id="UP000249799"/>
    </source>
</evidence>
<reference evidence="1 2" key="1">
    <citation type="submission" date="2018-06" db="EMBL/GenBank/DDBJ databases">
        <title>Lujinxingia sediminis gen. nov. sp. nov., a new facultative anaerobic member of the class Deltaproteobacteria, and proposal of Lujinxingaceae fam. nov.</title>
        <authorList>
            <person name="Guo L.-Y."/>
            <person name="Li C.-M."/>
            <person name="Wang S."/>
            <person name="Du Z.-J."/>
        </authorList>
    </citation>
    <scope>NUCLEOTIDE SEQUENCE [LARGE SCALE GENOMIC DNA]</scope>
    <source>
        <strain evidence="1 2">FA350</strain>
    </source>
</reference>